<protein>
    <submittedName>
        <fullName evidence="1">Uncharacterized protein</fullName>
    </submittedName>
</protein>
<dbReference type="GeneID" id="92832491"/>
<evidence type="ECO:0000313" key="2">
    <source>
        <dbReference type="Proteomes" id="UP000283295"/>
    </source>
</evidence>
<reference evidence="1 2" key="1">
    <citation type="submission" date="2018-08" db="EMBL/GenBank/DDBJ databases">
        <title>A genome reference for cultivated species of the human gut microbiota.</title>
        <authorList>
            <person name="Zou Y."/>
            <person name="Xue W."/>
            <person name="Luo G."/>
        </authorList>
    </citation>
    <scope>NUCLEOTIDE SEQUENCE [LARGE SCALE GENOMIC DNA]</scope>
    <source>
        <strain evidence="1 2">AF22-21</strain>
    </source>
</reference>
<accession>A0A3R5ZNL6</accession>
<organism evidence="1 2">
    <name type="scientific">Coprococcus eutactus</name>
    <dbReference type="NCBI Taxonomy" id="33043"/>
    <lineage>
        <taxon>Bacteria</taxon>
        <taxon>Bacillati</taxon>
        <taxon>Bacillota</taxon>
        <taxon>Clostridia</taxon>
        <taxon>Lachnospirales</taxon>
        <taxon>Lachnospiraceae</taxon>
        <taxon>Coprococcus</taxon>
    </lineage>
</organism>
<dbReference type="EMBL" id="QRVK01000018">
    <property type="protein sequence ID" value="RGS41695.1"/>
    <property type="molecule type" value="Genomic_DNA"/>
</dbReference>
<sequence>MFRVWGKLIKDNRLLKDTVICINDYEMTRTHKVYKALEDMCYEFDLAKPIWLKKNKDEFIQNARTRFTADNFVEDIDFDYLDFHVIEEEY</sequence>
<dbReference type="AlphaFoldDB" id="A0A3R5ZNL6"/>
<gene>
    <name evidence="1" type="ORF">DWX94_08260</name>
</gene>
<dbReference type="Proteomes" id="UP000283295">
    <property type="component" value="Unassembled WGS sequence"/>
</dbReference>
<proteinExistence type="predicted"/>
<evidence type="ECO:0000313" key="1">
    <source>
        <dbReference type="EMBL" id="RGS41695.1"/>
    </source>
</evidence>
<name>A0A3R5ZNL6_9FIRM</name>
<comment type="caution">
    <text evidence="1">The sequence shown here is derived from an EMBL/GenBank/DDBJ whole genome shotgun (WGS) entry which is preliminary data.</text>
</comment>
<dbReference type="RefSeq" id="WP_022058680.1">
    <property type="nucleotide sequence ID" value="NZ_CABIWG010000007.1"/>
</dbReference>
<dbReference type="OrthoDB" id="2084516at2"/>